<proteinExistence type="predicted"/>
<dbReference type="InterPro" id="IPR050280">
    <property type="entry name" value="OMP_Chaperone_SurA"/>
</dbReference>
<name>A0A7C0Y9G1_9BACT</name>
<reference evidence="9" key="1">
    <citation type="journal article" date="2020" name="mSystems">
        <title>Genome- and Community-Level Interaction Insights into Carbon Utilization and Element Cycling Functions of Hydrothermarchaeota in Hydrothermal Sediment.</title>
        <authorList>
            <person name="Zhou Z."/>
            <person name="Liu Y."/>
            <person name="Xu W."/>
            <person name="Pan J."/>
            <person name="Luo Z.H."/>
            <person name="Li M."/>
        </authorList>
    </citation>
    <scope>NUCLEOTIDE SEQUENCE [LARGE SCALE GENOMIC DNA]</scope>
    <source>
        <strain evidence="9">HyVt-115</strain>
    </source>
</reference>
<dbReference type="Pfam" id="PF09312">
    <property type="entry name" value="SurA_N"/>
    <property type="match status" value="1"/>
</dbReference>
<feature type="chain" id="PRO_5027617220" description="PpiC domain-containing protein" evidence="7">
    <location>
        <begin position="25"/>
        <end position="312"/>
    </location>
</feature>
<dbReference type="Gene3D" id="3.10.50.40">
    <property type="match status" value="1"/>
</dbReference>
<dbReference type="SUPFAM" id="SSF54534">
    <property type="entry name" value="FKBP-like"/>
    <property type="match status" value="1"/>
</dbReference>
<dbReference type="PANTHER" id="PTHR47637:SF1">
    <property type="entry name" value="CHAPERONE SURA"/>
    <property type="match status" value="1"/>
</dbReference>
<evidence type="ECO:0000313" key="9">
    <source>
        <dbReference type="EMBL" id="HDD53666.1"/>
    </source>
</evidence>
<evidence type="ECO:0000259" key="8">
    <source>
        <dbReference type="PROSITE" id="PS50198"/>
    </source>
</evidence>
<dbReference type="PANTHER" id="PTHR47637">
    <property type="entry name" value="CHAPERONE SURA"/>
    <property type="match status" value="1"/>
</dbReference>
<keyword evidence="1 7" id="KW-0732">Signal</keyword>
<sequence>MMKKKVICLLAALILPLLLPPSLARSVIIERVVAIVNDQVITLTELQERAILIRQATGNPNIPLKEILKHIIMETIQVQRAKELGLEVPDEVIEDYIKNFKRENRLTDEAFQKLLREWGIHLEAYKNEIKRRILISKLVNIEVKSHIAVPEEEVREYYEKHKDKLYLLSAKAKIADIFLPWGGDRETTLKIAQSIYEKIKLGKSFKKMAALYSRGPYAQKGGEMGWVRKGELVEDLDHFIFSPETKAGDVKLVETPQGVHIVKVLERQNRNYIPFEQVKKEIEKKLYSQVAEKRYKAWLDELMKKAYVKVLL</sequence>
<dbReference type="InterPro" id="IPR015391">
    <property type="entry name" value="SurA_N"/>
</dbReference>
<feature type="signal peptide" evidence="7">
    <location>
        <begin position="1"/>
        <end position="24"/>
    </location>
</feature>
<dbReference type="Pfam" id="PF13616">
    <property type="entry name" value="Rotamase_3"/>
    <property type="match status" value="1"/>
</dbReference>
<dbReference type="EMBL" id="DQWS01000235">
    <property type="protein sequence ID" value="HDD53666.1"/>
    <property type="molecule type" value="Genomic_DNA"/>
</dbReference>
<keyword evidence="3 6" id="KW-0697">Rotamase</keyword>
<feature type="domain" description="PpiC" evidence="8">
    <location>
        <begin position="145"/>
        <end position="266"/>
    </location>
</feature>
<evidence type="ECO:0000256" key="6">
    <source>
        <dbReference type="PROSITE-ProRule" id="PRU00278"/>
    </source>
</evidence>
<accession>A0A7C0Y9G1</accession>
<dbReference type="Gene3D" id="1.10.4030.10">
    <property type="entry name" value="Porin chaperone SurA, peptide-binding domain"/>
    <property type="match status" value="1"/>
</dbReference>
<evidence type="ECO:0000256" key="3">
    <source>
        <dbReference type="ARBA" id="ARBA00023110"/>
    </source>
</evidence>
<dbReference type="GO" id="GO:0003755">
    <property type="term" value="F:peptidyl-prolyl cis-trans isomerase activity"/>
    <property type="evidence" value="ECO:0007669"/>
    <property type="project" value="UniProtKB-KW"/>
</dbReference>
<keyword evidence="2" id="KW-0574">Periplasm</keyword>
<evidence type="ECO:0000256" key="4">
    <source>
        <dbReference type="ARBA" id="ARBA00023186"/>
    </source>
</evidence>
<evidence type="ECO:0000256" key="5">
    <source>
        <dbReference type="ARBA" id="ARBA00023235"/>
    </source>
</evidence>
<evidence type="ECO:0000256" key="1">
    <source>
        <dbReference type="ARBA" id="ARBA00022729"/>
    </source>
</evidence>
<comment type="caution">
    <text evidence="9">The sequence shown here is derived from an EMBL/GenBank/DDBJ whole genome shotgun (WGS) entry which is preliminary data.</text>
</comment>
<organism evidence="9">
    <name type="scientific">Thermosulfidibacter takaii</name>
    <dbReference type="NCBI Taxonomy" id="412593"/>
    <lineage>
        <taxon>Bacteria</taxon>
        <taxon>Pseudomonadati</taxon>
        <taxon>Thermosulfidibacterota</taxon>
        <taxon>Thermosulfidibacteria</taxon>
        <taxon>Thermosulfidibacterales</taxon>
        <taxon>Thermosulfidibacteraceae</taxon>
    </lineage>
</organism>
<dbReference type="SUPFAM" id="SSF109998">
    <property type="entry name" value="Triger factor/SurA peptide-binding domain-like"/>
    <property type="match status" value="1"/>
</dbReference>
<keyword evidence="5 6" id="KW-0413">Isomerase</keyword>
<evidence type="ECO:0000256" key="7">
    <source>
        <dbReference type="SAM" id="SignalP"/>
    </source>
</evidence>
<gene>
    <name evidence="9" type="ORF">ENF32_06345</name>
</gene>
<keyword evidence="4" id="KW-0143">Chaperone</keyword>
<dbReference type="Proteomes" id="UP000885690">
    <property type="component" value="Unassembled WGS sequence"/>
</dbReference>
<dbReference type="PROSITE" id="PS50198">
    <property type="entry name" value="PPIC_PPIASE_2"/>
    <property type="match status" value="1"/>
</dbReference>
<protein>
    <recommendedName>
        <fullName evidence="8">PpiC domain-containing protein</fullName>
    </recommendedName>
</protein>
<dbReference type="InterPro" id="IPR000297">
    <property type="entry name" value="PPIase_PpiC"/>
</dbReference>
<dbReference type="AlphaFoldDB" id="A0A7C0Y9G1"/>
<dbReference type="InterPro" id="IPR027304">
    <property type="entry name" value="Trigger_fact/SurA_dom_sf"/>
</dbReference>
<dbReference type="InterPro" id="IPR046357">
    <property type="entry name" value="PPIase_dom_sf"/>
</dbReference>
<evidence type="ECO:0000256" key="2">
    <source>
        <dbReference type="ARBA" id="ARBA00022764"/>
    </source>
</evidence>